<keyword evidence="3" id="KW-0238">DNA-binding</keyword>
<sequence>MSICKKNRKEHVFQTFNVKINALHALKNGISKKDIAKQFNVHIRTVRKWQKNEKKILENECNADETMSRKLKRNGKLKFDIIDELIWLWFNESRNAGVPINGPQICMQAQAVYIALGGTENEFKASNGWLHKFKRRHNIRSMTVAEEKRSSNVDTTGNFVTWFENYVQEENLCEYQIFNCDKTSLNFKNMPRKTSISKQETRSTSDFKEMNERITIMASNNASGELKIPLVVIGRSTEPEFIKNIIKLPVYYKSQECAWMVSSLFKEWFFLEFVPKVTLYLKSKKLPIKAVLLVHNCSSYQQKLQIGTNIRVIFLPPNTSALIQPMDQGILRYLQLKYRFFMVEHIINNVNNGEGLIEVVEKVSLENVIEWLTNTWDDVRPITIKKSWSSLWPCNSDATTIRNLVHDLMDSSENKILSHLFHNILQNTEPYAQISYDSVLDWLNPPTILIPEKTFSNEEIMQIIAEEEREGENRENYSDNDSDPSISHEDVGLHLKEVLAYCKKHPDHFSKDEISILLRINTRIVNKAEHIVTQQLT</sequence>
<evidence type="ECO:0000256" key="2">
    <source>
        <dbReference type="ARBA" id="ARBA00010881"/>
    </source>
</evidence>
<evidence type="ECO:0000256" key="1">
    <source>
        <dbReference type="ARBA" id="ARBA00004123"/>
    </source>
</evidence>
<keyword evidence="8" id="KW-1185">Reference proteome</keyword>
<dbReference type="InterPro" id="IPR004875">
    <property type="entry name" value="DDE_SF_endonuclease_dom"/>
</dbReference>
<gene>
    <name evidence="7" type="ORF">PV327_002983</name>
</gene>
<dbReference type="GO" id="GO:0005634">
    <property type="term" value="C:nucleus"/>
    <property type="evidence" value="ECO:0007669"/>
    <property type="project" value="UniProtKB-SubCell"/>
</dbReference>
<dbReference type="Pfam" id="PF04218">
    <property type="entry name" value="CENP-B_N"/>
    <property type="match status" value="1"/>
</dbReference>
<reference evidence="7" key="2">
    <citation type="submission" date="2023-03" db="EMBL/GenBank/DDBJ databases">
        <authorList>
            <person name="Inwood S.N."/>
            <person name="Skelly J.G."/>
            <person name="Guhlin J."/>
            <person name="Harrop T.W.R."/>
            <person name="Goldson S.G."/>
            <person name="Dearden P.K."/>
        </authorList>
    </citation>
    <scope>NUCLEOTIDE SEQUENCE</scope>
    <source>
        <strain evidence="7">Lincoln</strain>
        <tissue evidence="7">Whole body</tissue>
    </source>
</reference>
<evidence type="ECO:0000256" key="4">
    <source>
        <dbReference type="ARBA" id="ARBA00023242"/>
    </source>
</evidence>
<name>A0AA39G3X2_MICHY</name>
<dbReference type="Gene3D" id="1.10.10.10">
    <property type="entry name" value="Winged helix-like DNA-binding domain superfamily/Winged helix DNA-binding domain"/>
    <property type="match status" value="1"/>
</dbReference>
<dbReference type="PROSITE" id="PS51253">
    <property type="entry name" value="HTH_CENPB"/>
    <property type="match status" value="1"/>
</dbReference>
<dbReference type="PANTHER" id="PTHR19303:SF16">
    <property type="entry name" value="JERKY PROTEIN HOMOLOG-LIKE"/>
    <property type="match status" value="1"/>
</dbReference>
<dbReference type="EMBL" id="JAQQBR010000002">
    <property type="protein sequence ID" value="KAK0180620.1"/>
    <property type="molecule type" value="Genomic_DNA"/>
</dbReference>
<evidence type="ECO:0000259" key="6">
    <source>
        <dbReference type="PROSITE" id="PS51253"/>
    </source>
</evidence>
<keyword evidence="4" id="KW-0539">Nucleus</keyword>
<comment type="subcellular location">
    <subcellularLocation>
        <location evidence="1">Nucleus</location>
    </subcellularLocation>
</comment>
<evidence type="ECO:0000313" key="8">
    <source>
        <dbReference type="Proteomes" id="UP001168972"/>
    </source>
</evidence>
<dbReference type="Gene3D" id="1.10.10.60">
    <property type="entry name" value="Homeodomain-like"/>
    <property type="match status" value="1"/>
</dbReference>
<protein>
    <recommendedName>
        <fullName evidence="6">HTH CENPB-type domain-containing protein</fullName>
    </recommendedName>
</protein>
<dbReference type="Pfam" id="PF03184">
    <property type="entry name" value="DDE_1"/>
    <property type="match status" value="1"/>
</dbReference>
<dbReference type="AlphaFoldDB" id="A0AA39G3X2"/>
<dbReference type="InterPro" id="IPR050863">
    <property type="entry name" value="CenT-Element_Derived"/>
</dbReference>
<accession>A0AA39G3X2</accession>
<proteinExistence type="inferred from homology"/>
<evidence type="ECO:0000256" key="5">
    <source>
        <dbReference type="SAM" id="MobiDB-lite"/>
    </source>
</evidence>
<comment type="similarity">
    <text evidence="2">Belongs to the tigger transposable element derived protein family.</text>
</comment>
<dbReference type="InterPro" id="IPR036388">
    <property type="entry name" value="WH-like_DNA-bd_sf"/>
</dbReference>
<dbReference type="PANTHER" id="PTHR19303">
    <property type="entry name" value="TRANSPOSON"/>
    <property type="match status" value="1"/>
</dbReference>
<organism evidence="7 8">
    <name type="scientific">Microctonus hyperodae</name>
    <name type="common">Parasitoid wasp</name>
    <dbReference type="NCBI Taxonomy" id="165561"/>
    <lineage>
        <taxon>Eukaryota</taxon>
        <taxon>Metazoa</taxon>
        <taxon>Ecdysozoa</taxon>
        <taxon>Arthropoda</taxon>
        <taxon>Hexapoda</taxon>
        <taxon>Insecta</taxon>
        <taxon>Pterygota</taxon>
        <taxon>Neoptera</taxon>
        <taxon>Endopterygota</taxon>
        <taxon>Hymenoptera</taxon>
        <taxon>Apocrita</taxon>
        <taxon>Ichneumonoidea</taxon>
        <taxon>Braconidae</taxon>
        <taxon>Euphorinae</taxon>
        <taxon>Microctonus</taxon>
    </lineage>
</organism>
<reference evidence="7" key="1">
    <citation type="journal article" date="2023" name="bioRxiv">
        <title>Scaffold-level genome assemblies of two parasitoid biocontrol wasps reveal the parthenogenesis mechanism and an associated novel virus.</title>
        <authorList>
            <person name="Inwood S."/>
            <person name="Skelly J."/>
            <person name="Guhlin J."/>
            <person name="Harrop T."/>
            <person name="Goldson S."/>
            <person name="Dearden P."/>
        </authorList>
    </citation>
    <scope>NUCLEOTIDE SEQUENCE</scope>
    <source>
        <strain evidence="7">Lincoln</strain>
        <tissue evidence="7">Whole body</tissue>
    </source>
</reference>
<dbReference type="InterPro" id="IPR007889">
    <property type="entry name" value="HTH_Psq"/>
</dbReference>
<feature type="region of interest" description="Disordered" evidence="5">
    <location>
        <begin position="467"/>
        <end position="486"/>
    </location>
</feature>
<dbReference type="InterPro" id="IPR006600">
    <property type="entry name" value="HTH_CenpB_DNA-bd_dom"/>
</dbReference>
<dbReference type="GO" id="GO:0003677">
    <property type="term" value="F:DNA binding"/>
    <property type="evidence" value="ECO:0007669"/>
    <property type="project" value="UniProtKB-KW"/>
</dbReference>
<evidence type="ECO:0000313" key="7">
    <source>
        <dbReference type="EMBL" id="KAK0180620.1"/>
    </source>
</evidence>
<comment type="caution">
    <text evidence="7">The sequence shown here is derived from an EMBL/GenBank/DDBJ whole genome shotgun (WGS) entry which is preliminary data.</text>
</comment>
<dbReference type="InterPro" id="IPR009057">
    <property type="entry name" value="Homeodomain-like_sf"/>
</dbReference>
<feature type="domain" description="HTH CENPB-type" evidence="6">
    <location>
        <begin position="70"/>
        <end position="143"/>
    </location>
</feature>
<dbReference type="Proteomes" id="UP001168972">
    <property type="component" value="Unassembled WGS sequence"/>
</dbReference>
<dbReference type="SUPFAM" id="SSF46689">
    <property type="entry name" value="Homeodomain-like"/>
    <property type="match status" value="2"/>
</dbReference>
<dbReference type="SMART" id="SM00674">
    <property type="entry name" value="CENPB"/>
    <property type="match status" value="1"/>
</dbReference>
<evidence type="ECO:0000256" key="3">
    <source>
        <dbReference type="ARBA" id="ARBA00023125"/>
    </source>
</evidence>
<dbReference type="Pfam" id="PF03221">
    <property type="entry name" value="HTH_Tnp_Tc5"/>
    <property type="match status" value="1"/>
</dbReference>